<feature type="compositionally biased region" description="Basic and acidic residues" evidence="2">
    <location>
        <begin position="322"/>
        <end position="341"/>
    </location>
</feature>
<dbReference type="SUPFAM" id="SSF48452">
    <property type="entry name" value="TPR-like"/>
    <property type="match status" value="2"/>
</dbReference>
<keyword evidence="1" id="KW-0175">Coiled coil</keyword>
<evidence type="ECO:0000313" key="4">
    <source>
        <dbReference type="Proteomes" id="UP000319257"/>
    </source>
</evidence>
<feature type="region of interest" description="Disordered" evidence="2">
    <location>
        <begin position="374"/>
        <end position="393"/>
    </location>
</feature>
<dbReference type="InParanoid" id="A0A507B8U9"/>
<dbReference type="OrthoDB" id="5986190at2759"/>
<evidence type="ECO:0000256" key="2">
    <source>
        <dbReference type="SAM" id="MobiDB-lite"/>
    </source>
</evidence>
<dbReference type="PANTHER" id="PTHR46082:SF6">
    <property type="entry name" value="AAA+ ATPASE DOMAIN-CONTAINING PROTEIN-RELATED"/>
    <property type="match status" value="1"/>
</dbReference>
<sequence length="1336" mass="151822">MHVRQIHSWRLVRDDRGNTDSVEVIVAHALKNYRNAGKGIERLVQSVHEKLPSSGRIRVFTCDVDDVIIRGEKGFDAAYQVFLDVMAEALVGRLVSISFHSYKINVTHETKQVKIGSTRQMLFICHDIASWLVIRFLAEYLPKHLEYSQRVAGAILLGIDAPAWDANFRHKDQLEGWRERIVERLRNNSNIIERKKYKRVPPANELSVRLRWLEACFIDSTRNSPEVKRIRERIFALPLTKDARVSEIPPMENPRRSSSTLFNMNLGKEPPPPTEYDMRLDQLSQPLLDIIRYLENDHPDTDKVHFSQACQYFRSMLAIPDNGDKTGTDKAEKEEKAEKAGPDTIQRKFRGPESVQPPPTLSPLRFEESTPHTIPIPILRSSPPPPSPQSDWEDSFRRAQDYFLRCELHDADILYDECGNAVNQDLFAGTDIPLRSMFQRAVILIMKGKYDRARNRLERIEEECDEWIRILDKESQGMRVTFNHAVSAEPMGPPPKRVSDLGGVSSTRVRWTREKDDLFRNLKVLRQRAGFQIAVTFTRQGDLSKASDLVVALHKLYEGLREQLFAGEIESVQSQAGVAGPQLKLVVAVSRLLGLINGYLGRYNKAGALLDEAERICHAVQNNKAPEKSRPGLPASTHDIESLPPTTYGYGLEAAEEGIDTVDTILAAVKLSKAKVLMMRGLYKEGLVTIEEALQTMEEVLGLSHLLSLEARYIKSMLLALSCRLRHAHAFSQETIKIMNKHVSREHPLSLEMTNTLVTIYKLQARPLEALSICQTLSTIAKRTLGARNQQTLRYMFQEASLNRWIGNYEDAKSLLQAIRMEAKEKWEQTHQLDQHPWTMQCVAELAYSYALTGDYTSAEEAISHVLQSQRVLYGPTEMNQSTDSNNAKGLRAEQGKELKTIVSELVAEIPRWRSYSSAISDQKSSEPATLSSILGSGGPHHDLLTTLEIWAKIEISRPDADRSLVIVVQRLVYDCRKASCGPDHATTLNAAVDIANTLREDSIPEHVEAAAKYYSEITIDKNDCRDWLDTEHPLKLAARQGEALVKMHTGLQEFEGLEEIASYFGSIAEQQTLRLGRQHPETLRSLLTTFVVVSLLDNEKGIKISNDIRERLRAQNVRKQRRQESVLLRERLGFLHYVRANIEQALQIFSELVHELKIGDLPADSDGLYDRNDIERRIRQQEKVVRDAAKETYEETVAEARAEEGKRFHHDAEPKYYSAWNLAIVLYGRDSSEAEMIQYEWARSLWNCGGSCRRRSTPGIVDERPPHEPVDPAQHQMAAFSVVKSLALGKSHDDVFALTLRQTLEQWSHELGMLETVEKADQATPKHRSSESEER</sequence>
<gene>
    <name evidence="3" type="ORF">E0L32_002589</name>
</gene>
<proteinExistence type="predicted"/>
<evidence type="ECO:0000256" key="1">
    <source>
        <dbReference type="SAM" id="Coils"/>
    </source>
</evidence>
<dbReference type="RefSeq" id="XP_031000443.1">
    <property type="nucleotide sequence ID" value="XM_031136794.1"/>
</dbReference>
<evidence type="ECO:0000313" key="3">
    <source>
        <dbReference type="EMBL" id="TPX18732.1"/>
    </source>
</evidence>
<dbReference type="GeneID" id="41970036"/>
<dbReference type="Proteomes" id="UP000319257">
    <property type="component" value="Unassembled WGS sequence"/>
</dbReference>
<dbReference type="PANTHER" id="PTHR46082">
    <property type="entry name" value="ATP/GTP-BINDING PROTEIN-RELATED"/>
    <property type="match status" value="1"/>
</dbReference>
<accession>A0A507B8U9</accession>
<name>A0A507B8U9_9PEZI</name>
<protein>
    <submittedName>
        <fullName evidence="3">Uncharacterized protein</fullName>
    </submittedName>
</protein>
<feature type="region of interest" description="Disordered" evidence="2">
    <location>
        <begin position="320"/>
        <end position="367"/>
    </location>
</feature>
<feature type="region of interest" description="Disordered" evidence="2">
    <location>
        <begin position="1317"/>
        <end position="1336"/>
    </location>
</feature>
<organism evidence="3 4">
    <name type="scientific">Thyridium curvatum</name>
    <dbReference type="NCBI Taxonomy" id="1093900"/>
    <lineage>
        <taxon>Eukaryota</taxon>
        <taxon>Fungi</taxon>
        <taxon>Dikarya</taxon>
        <taxon>Ascomycota</taxon>
        <taxon>Pezizomycotina</taxon>
        <taxon>Sordariomycetes</taxon>
        <taxon>Sordariomycetidae</taxon>
        <taxon>Thyridiales</taxon>
        <taxon>Thyridiaceae</taxon>
        <taxon>Thyridium</taxon>
    </lineage>
</organism>
<keyword evidence="4" id="KW-1185">Reference proteome</keyword>
<dbReference type="Gene3D" id="1.25.40.10">
    <property type="entry name" value="Tetratricopeptide repeat domain"/>
    <property type="match status" value="1"/>
</dbReference>
<dbReference type="InterPro" id="IPR053137">
    <property type="entry name" value="NLR-like"/>
</dbReference>
<feature type="coiled-coil region" evidence="1">
    <location>
        <begin position="443"/>
        <end position="470"/>
    </location>
</feature>
<dbReference type="InterPro" id="IPR011990">
    <property type="entry name" value="TPR-like_helical_dom_sf"/>
</dbReference>
<comment type="caution">
    <text evidence="3">The sequence shown here is derived from an EMBL/GenBank/DDBJ whole genome shotgun (WGS) entry which is preliminary data.</text>
</comment>
<dbReference type="EMBL" id="SKBQ01000010">
    <property type="protein sequence ID" value="TPX18732.1"/>
    <property type="molecule type" value="Genomic_DNA"/>
</dbReference>
<reference evidence="3 4" key="1">
    <citation type="submission" date="2019-06" db="EMBL/GenBank/DDBJ databases">
        <title>Draft genome sequence of the filamentous fungus Phialemoniopsis curvata isolated from diesel fuel.</title>
        <authorList>
            <person name="Varaljay V.A."/>
            <person name="Lyon W.J."/>
            <person name="Crouch A.L."/>
            <person name="Drake C.E."/>
            <person name="Hollomon J.M."/>
            <person name="Nadeau L.J."/>
            <person name="Nunn H.S."/>
            <person name="Stevenson B.S."/>
            <person name="Bojanowski C.L."/>
            <person name="Crookes-Goodson W.J."/>
        </authorList>
    </citation>
    <scope>NUCLEOTIDE SEQUENCE [LARGE SCALE GENOMIC DNA]</scope>
    <source>
        <strain evidence="3 4">D216</strain>
    </source>
</reference>